<dbReference type="Proteomes" id="UP001208570">
    <property type="component" value="Unassembled WGS sequence"/>
</dbReference>
<evidence type="ECO:0000313" key="2">
    <source>
        <dbReference type="Proteomes" id="UP001208570"/>
    </source>
</evidence>
<keyword evidence="2" id="KW-1185">Reference proteome</keyword>
<dbReference type="AlphaFoldDB" id="A0AAD9N3J4"/>
<organism evidence="1 2">
    <name type="scientific">Paralvinella palmiformis</name>
    <dbReference type="NCBI Taxonomy" id="53620"/>
    <lineage>
        <taxon>Eukaryota</taxon>
        <taxon>Metazoa</taxon>
        <taxon>Spiralia</taxon>
        <taxon>Lophotrochozoa</taxon>
        <taxon>Annelida</taxon>
        <taxon>Polychaeta</taxon>
        <taxon>Sedentaria</taxon>
        <taxon>Canalipalpata</taxon>
        <taxon>Terebellida</taxon>
        <taxon>Terebelliformia</taxon>
        <taxon>Alvinellidae</taxon>
        <taxon>Paralvinella</taxon>
    </lineage>
</organism>
<evidence type="ECO:0000313" key="1">
    <source>
        <dbReference type="EMBL" id="KAK2155425.1"/>
    </source>
</evidence>
<gene>
    <name evidence="1" type="ORF">LSH36_241g07069</name>
</gene>
<sequence>MLSDGKLRKRCLRLEILMAASTVGPTLGQMLIPVDGIIGKTLANVIGRGIGKFIGGRRADFLGFK</sequence>
<protein>
    <submittedName>
        <fullName evidence="1">Uncharacterized protein</fullName>
    </submittedName>
</protein>
<proteinExistence type="predicted"/>
<name>A0AAD9N3J4_9ANNE</name>
<comment type="caution">
    <text evidence="1">The sequence shown here is derived from an EMBL/GenBank/DDBJ whole genome shotgun (WGS) entry which is preliminary data.</text>
</comment>
<reference evidence="1" key="1">
    <citation type="journal article" date="2023" name="Mol. Biol. Evol.">
        <title>Third-Generation Sequencing Reveals the Adaptive Role of the Epigenome in Three Deep-Sea Polychaetes.</title>
        <authorList>
            <person name="Perez M."/>
            <person name="Aroh O."/>
            <person name="Sun Y."/>
            <person name="Lan Y."/>
            <person name="Juniper S.K."/>
            <person name="Young C.R."/>
            <person name="Angers B."/>
            <person name="Qian P.Y."/>
        </authorList>
    </citation>
    <scope>NUCLEOTIDE SEQUENCE</scope>
    <source>
        <strain evidence="1">P08H-3</strain>
    </source>
</reference>
<dbReference type="EMBL" id="JAODUP010000241">
    <property type="protein sequence ID" value="KAK2155425.1"/>
    <property type="molecule type" value="Genomic_DNA"/>
</dbReference>
<accession>A0AAD9N3J4</accession>